<dbReference type="EMBL" id="AP025314">
    <property type="protein sequence ID" value="BDD10692.1"/>
    <property type="molecule type" value="Genomic_DNA"/>
</dbReference>
<name>A0AAU9CRS7_9BACT</name>
<evidence type="ECO:0000313" key="2">
    <source>
        <dbReference type="EMBL" id="BDD10692.1"/>
    </source>
</evidence>
<dbReference type="GO" id="GO:0047580">
    <property type="term" value="F:4-hydroxyproline epimerase activity"/>
    <property type="evidence" value="ECO:0007669"/>
    <property type="project" value="TreeGrafter"/>
</dbReference>
<dbReference type="Pfam" id="PF05544">
    <property type="entry name" value="Pro_racemase"/>
    <property type="match status" value="1"/>
</dbReference>
<sequence length="367" mass="40200">MPKKTFFCVDAHTCGNPVRVVAGGGPDLKGDNMLEKRKHFLEEYDWIRTGLMFEPRGHDMMSGSILYPPHDEANDVAVLFIETSGCLPMCGHGTIGTITIAVEEGLITPKVPGKIRMETPAGLVLVEYTQVGNKVKSVKLTNVPAFLYKENLEVESPDLGMLTVDVAYGGNFYAIVDPQKNFSGIQDFTASQLAQYSPEIRKRLNEKYEFVHPEDSRINGLSHLLWTGDTLSDEADARNAVFYGDKAIDRSPCGTGTSARMAQWVAKGKLKKGDTFVHESVIGSKFVGKVEDTLIVEAKQKGSESKNALNSAESTGISIDGGKDDQLTLESYPAIIPSIEGWARVTGYNNIFIDPEDDPYAHGFQVI</sequence>
<dbReference type="InterPro" id="IPR008794">
    <property type="entry name" value="Pro_racemase_fam"/>
</dbReference>
<dbReference type="PANTHER" id="PTHR33442">
    <property type="entry name" value="TRANS-3-HYDROXY-L-PROLINE DEHYDRATASE"/>
    <property type="match status" value="1"/>
</dbReference>
<dbReference type="KEGG" id="fax:FUAX_31240"/>
<dbReference type="PANTHER" id="PTHR33442:SF5">
    <property type="entry name" value="BIFUNCTIONAL TRANS-3-HYDROXY-L-PROLINE DEHYDRATASE_2-EPIMERASE"/>
    <property type="match status" value="1"/>
</dbReference>
<dbReference type="PIRSF" id="PIRSF029792">
    <property type="entry name" value="Pro_racemase"/>
    <property type="match status" value="1"/>
</dbReference>
<dbReference type="SFLD" id="SFLDS00028">
    <property type="entry name" value="Proline_Racemase"/>
    <property type="match status" value="1"/>
</dbReference>
<reference evidence="2 3" key="1">
    <citation type="submission" date="2021-12" db="EMBL/GenBank/DDBJ databases">
        <title>Genome sequencing of bacteria with rrn-lacking chromosome and rrn-plasmid.</title>
        <authorList>
            <person name="Anda M."/>
            <person name="Iwasaki W."/>
        </authorList>
    </citation>
    <scope>NUCLEOTIDE SEQUENCE [LARGE SCALE GENOMIC DNA]</scope>
    <source>
        <strain evidence="2 3">DSM 100852</strain>
    </source>
</reference>
<dbReference type="NCBIfam" id="NF010578">
    <property type="entry name" value="PRK13971.1"/>
    <property type="match status" value="1"/>
</dbReference>
<dbReference type="RefSeq" id="WP_338392230.1">
    <property type="nucleotide sequence ID" value="NZ_AP025314.1"/>
</dbReference>
<evidence type="ECO:0000313" key="3">
    <source>
        <dbReference type="Proteomes" id="UP001348817"/>
    </source>
</evidence>
<keyword evidence="3" id="KW-1185">Reference proteome</keyword>
<accession>A0AAU9CRS7</accession>
<dbReference type="Proteomes" id="UP001348817">
    <property type="component" value="Chromosome"/>
</dbReference>
<dbReference type="AlphaFoldDB" id="A0AAU9CRS7"/>
<dbReference type="SUPFAM" id="SSF54506">
    <property type="entry name" value="Diaminopimelate epimerase-like"/>
    <property type="match status" value="1"/>
</dbReference>
<proteinExistence type="inferred from homology"/>
<gene>
    <name evidence="2" type="ORF">FUAX_31240</name>
</gene>
<protein>
    <submittedName>
        <fullName evidence="2">Hydroxyproline-2-epimerase</fullName>
    </submittedName>
</protein>
<organism evidence="2 3">
    <name type="scientific">Fulvitalea axinellae</name>
    <dbReference type="NCBI Taxonomy" id="1182444"/>
    <lineage>
        <taxon>Bacteria</taxon>
        <taxon>Pseudomonadati</taxon>
        <taxon>Bacteroidota</taxon>
        <taxon>Cytophagia</taxon>
        <taxon>Cytophagales</taxon>
        <taxon>Persicobacteraceae</taxon>
        <taxon>Fulvitalea</taxon>
    </lineage>
</organism>
<evidence type="ECO:0000256" key="1">
    <source>
        <dbReference type="ARBA" id="ARBA00007529"/>
    </source>
</evidence>
<dbReference type="Gene3D" id="3.10.310.10">
    <property type="entry name" value="Diaminopimelate Epimerase, Chain A, domain 1"/>
    <property type="match status" value="2"/>
</dbReference>
<comment type="similarity">
    <text evidence="1">Belongs to the proline racemase family.</text>
</comment>